<accession>A0AAN9HZR8</accession>
<gene>
    <name evidence="1" type="ORF">RIF29_28825</name>
</gene>
<dbReference type="EMBL" id="JAYWIO010000006">
    <property type="protein sequence ID" value="KAK7255416.1"/>
    <property type="molecule type" value="Genomic_DNA"/>
</dbReference>
<name>A0AAN9HZR8_CROPI</name>
<reference evidence="1 2" key="1">
    <citation type="submission" date="2024-01" db="EMBL/GenBank/DDBJ databases">
        <title>The genomes of 5 underutilized Papilionoideae crops provide insights into root nodulation and disease resistanc.</title>
        <authorList>
            <person name="Yuan L."/>
        </authorList>
    </citation>
    <scope>NUCLEOTIDE SEQUENCE [LARGE SCALE GENOMIC DNA]</scope>
    <source>
        <strain evidence="1">ZHUSHIDOU_FW_LH</strain>
        <tissue evidence="1">Leaf</tissue>
    </source>
</reference>
<proteinExistence type="predicted"/>
<comment type="caution">
    <text evidence="1">The sequence shown here is derived from an EMBL/GenBank/DDBJ whole genome shotgun (WGS) entry which is preliminary data.</text>
</comment>
<evidence type="ECO:0000313" key="2">
    <source>
        <dbReference type="Proteomes" id="UP001372338"/>
    </source>
</evidence>
<dbReference type="AlphaFoldDB" id="A0AAN9HZR8"/>
<keyword evidence="2" id="KW-1185">Reference proteome</keyword>
<protein>
    <submittedName>
        <fullName evidence="1">Uncharacterized protein</fullName>
    </submittedName>
</protein>
<dbReference type="Proteomes" id="UP001372338">
    <property type="component" value="Unassembled WGS sequence"/>
</dbReference>
<evidence type="ECO:0000313" key="1">
    <source>
        <dbReference type="EMBL" id="KAK7255416.1"/>
    </source>
</evidence>
<sequence length="116" mass="13050">MVCIATWFFAFLYNGHNEGLVMIMNLIYAMWFGRNEWVFKQRPLEITQFLHKANSLIVPQILTSSPTQNPEALVDCRSGARAFVDASLKEGVGTGVGLRADFLANYAFDSEGTIWL</sequence>
<organism evidence="1 2">
    <name type="scientific">Crotalaria pallida</name>
    <name type="common">Smooth rattlebox</name>
    <name type="synonym">Crotalaria striata</name>
    <dbReference type="NCBI Taxonomy" id="3830"/>
    <lineage>
        <taxon>Eukaryota</taxon>
        <taxon>Viridiplantae</taxon>
        <taxon>Streptophyta</taxon>
        <taxon>Embryophyta</taxon>
        <taxon>Tracheophyta</taxon>
        <taxon>Spermatophyta</taxon>
        <taxon>Magnoliopsida</taxon>
        <taxon>eudicotyledons</taxon>
        <taxon>Gunneridae</taxon>
        <taxon>Pentapetalae</taxon>
        <taxon>rosids</taxon>
        <taxon>fabids</taxon>
        <taxon>Fabales</taxon>
        <taxon>Fabaceae</taxon>
        <taxon>Papilionoideae</taxon>
        <taxon>50 kb inversion clade</taxon>
        <taxon>genistoids sensu lato</taxon>
        <taxon>core genistoids</taxon>
        <taxon>Crotalarieae</taxon>
        <taxon>Crotalaria</taxon>
    </lineage>
</organism>